<comment type="caution">
    <text evidence="6">The sequence shown here is derived from an EMBL/GenBank/DDBJ whole genome shotgun (WGS) entry which is preliminary data.</text>
</comment>
<feature type="domain" description="Gfo/Idh/MocA-like oxidoreductase N-terminal" evidence="4">
    <location>
        <begin position="3"/>
        <end position="125"/>
    </location>
</feature>
<comment type="subunit">
    <text evidence="3">Homotetramer.</text>
</comment>
<comment type="similarity">
    <text evidence="3">Belongs to the Gfo/Idh/MocA family.</text>
</comment>
<gene>
    <name evidence="3" type="primary">iolG</name>
    <name evidence="6" type="ORF">DKK70_12360</name>
</gene>
<dbReference type="SUPFAM" id="SSF55347">
    <property type="entry name" value="Glyceraldehyde-3-phosphate dehydrogenase-like, C-terminal domain"/>
    <property type="match status" value="1"/>
</dbReference>
<dbReference type="OrthoDB" id="9801953at2"/>
<dbReference type="Proteomes" id="UP000247932">
    <property type="component" value="Unassembled WGS sequence"/>
</dbReference>
<proteinExistence type="inferred from homology"/>
<dbReference type="RefSeq" id="WP_110434284.1">
    <property type="nucleotide sequence ID" value="NZ_QGLR01000013.1"/>
</dbReference>
<evidence type="ECO:0000259" key="4">
    <source>
        <dbReference type="Pfam" id="PF01408"/>
    </source>
</evidence>
<dbReference type="Pfam" id="PF22725">
    <property type="entry name" value="GFO_IDH_MocA_C3"/>
    <property type="match status" value="1"/>
</dbReference>
<dbReference type="PANTHER" id="PTHR43593:SF1">
    <property type="entry name" value="INOSITOL 2-DEHYDROGENASE"/>
    <property type="match status" value="1"/>
</dbReference>
<dbReference type="AlphaFoldDB" id="A0A2V4E0N9"/>
<organism evidence="6 7">
    <name type="scientific">Gilliamella apicola</name>
    <dbReference type="NCBI Taxonomy" id="1196095"/>
    <lineage>
        <taxon>Bacteria</taxon>
        <taxon>Pseudomonadati</taxon>
        <taxon>Pseudomonadota</taxon>
        <taxon>Gammaproteobacteria</taxon>
        <taxon>Orbales</taxon>
        <taxon>Orbaceae</taxon>
        <taxon>Gilliamella</taxon>
    </lineage>
</organism>
<dbReference type="EC" id="1.1.1.18" evidence="3"/>
<evidence type="ECO:0000256" key="2">
    <source>
        <dbReference type="ARBA" id="ARBA00023027"/>
    </source>
</evidence>
<dbReference type="InterPro" id="IPR000683">
    <property type="entry name" value="Gfo/Idh/MocA-like_OxRdtase_N"/>
</dbReference>
<evidence type="ECO:0000256" key="3">
    <source>
        <dbReference type="HAMAP-Rule" id="MF_01671"/>
    </source>
</evidence>
<dbReference type="Gene3D" id="3.30.360.10">
    <property type="entry name" value="Dihydrodipicolinate Reductase, domain 2"/>
    <property type="match status" value="1"/>
</dbReference>
<sequence length="337" mass="37417">MVLKIGVIGVGMIGQDHIRRCIEVLNGCEIVAASDINLEHVKAVLKKYKINGKAYTEGLDVISSPDVDAIIVASSGPSHEKYVLAAIEAGKPVFCEKPLAVTAEGCQRIVEAEMKAGKRLVQVGFMRSFDSCYRKLKEMLNTRELGEPLVVKCVHHNSEVGDSYTTDMGITDSMVHEFDIMRWLLDDDYETIQVVSPRITKYAHTGVQDPQLVLLRTKKGILITIDLFVNCQYGYDIRCDVVCEDGIAYMPSPLQVQTRTKGKFGEHVNTDWRERFIVAYDIELQSFIDNAKNNIVMGPSAWDGFIASKTAAAGMKALESGEIVSVNLPQCPSFYKK</sequence>
<dbReference type="InterPro" id="IPR023794">
    <property type="entry name" value="MI/DCI_dehydrogenase"/>
</dbReference>
<dbReference type="InterPro" id="IPR036291">
    <property type="entry name" value="NAD(P)-bd_dom_sf"/>
</dbReference>
<keyword evidence="7" id="KW-1185">Reference proteome</keyword>
<keyword evidence="2 3" id="KW-0520">NAD</keyword>
<comment type="catalytic activity">
    <reaction evidence="3">
        <text>myo-inositol + NAD(+) = scyllo-inosose + NADH + H(+)</text>
        <dbReference type="Rhea" id="RHEA:16949"/>
        <dbReference type="ChEBI" id="CHEBI:15378"/>
        <dbReference type="ChEBI" id="CHEBI:17268"/>
        <dbReference type="ChEBI" id="CHEBI:17811"/>
        <dbReference type="ChEBI" id="CHEBI:57540"/>
        <dbReference type="ChEBI" id="CHEBI:57945"/>
        <dbReference type="EC" id="1.1.1.18"/>
    </reaction>
</comment>
<dbReference type="PANTHER" id="PTHR43593">
    <property type="match status" value="1"/>
</dbReference>
<feature type="domain" description="GFO/IDH/MocA-like oxidoreductase" evidence="5">
    <location>
        <begin position="133"/>
        <end position="247"/>
    </location>
</feature>
<dbReference type="HAMAP" id="MF_01671">
    <property type="entry name" value="IolG"/>
    <property type="match status" value="1"/>
</dbReference>
<dbReference type="InterPro" id="IPR050424">
    <property type="entry name" value="Gfo-Idh-MocA_inositol_DH"/>
</dbReference>
<evidence type="ECO:0000259" key="5">
    <source>
        <dbReference type="Pfam" id="PF22725"/>
    </source>
</evidence>
<dbReference type="GO" id="GO:0000166">
    <property type="term" value="F:nucleotide binding"/>
    <property type="evidence" value="ECO:0007669"/>
    <property type="project" value="InterPro"/>
</dbReference>
<accession>A0A2V4E0N9</accession>
<dbReference type="InterPro" id="IPR055170">
    <property type="entry name" value="GFO_IDH_MocA-like_dom"/>
</dbReference>
<protein>
    <recommendedName>
        <fullName evidence="3">Inositol 2-dehydrogenase</fullName>
        <ecNumber evidence="3">1.1.1.18</ecNumber>
    </recommendedName>
    <alternativeName>
        <fullName evidence="3">Myo-inositol 2-dehydrogenase</fullName>
        <shortName evidence="3">MI 2-dehydrogenase</shortName>
    </alternativeName>
</protein>
<evidence type="ECO:0000313" key="7">
    <source>
        <dbReference type="Proteomes" id="UP000247932"/>
    </source>
</evidence>
<comment type="function">
    <text evidence="3">Involved in the oxidation of myo-inositol (MI) to 2-keto-myo-inositol (2KMI or 2-inosose).</text>
</comment>
<dbReference type="Pfam" id="PF01408">
    <property type="entry name" value="GFO_IDH_MocA"/>
    <property type="match status" value="1"/>
</dbReference>
<evidence type="ECO:0000256" key="1">
    <source>
        <dbReference type="ARBA" id="ARBA00023002"/>
    </source>
</evidence>
<keyword evidence="1 3" id="KW-0560">Oxidoreductase</keyword>
<name>A0A2V4E0N9_9GAMM</name>
<dbReference type="GO" id="GO:0019310">
    <property type="term" value="P:inositol catabolic process"/>
    <property type="evidence" value="ECO:0007669"/>
    <property type="project" value="UniProtKB-UniRule"/>
</dbReference>
<dbReference type="EMBL" id="QGLR01000013">
    <property type="protein sequence ID" value="PXZ05369.1"/>
    <property type="molecule type" value="Genomic_DNA"/>
</dbReference>
<reference evidence="6 7" key="1">
    <citation type="submission" date="2018-05" db="EMBL/GenBank/DDBJ databases">
        <title>Reference genomes for bee gut microbiota database.</title>
        <authorList>
            <person name="Ellegaard K.M."/>
        </authorList>
    </citation>
    <scope>NUCLEOTIDE SEQUENCE [LARGE SCALE GENOMIC DNA]</scope>
    <source>
        <strain evidence="6 7">ESL0182</strain>
    </source>
</reference>
<dbReference type="GO" id="GO:0050112">
    <property type="term" value="F:inositol 2-dehydrogenase (NAD+) activity"/>
    <property type="evidence" value="ECO:0007669"/>
    <property type="project" value="UniProtKB-UniRule"/>
</dbReference>
<dbReference type="Gene3D" id="3.40.50.720">
    <property type="entry name" value="NAD(P)-binding Rossmann-like Domain"/>
    <property type="match status" value="1"/>
</dbReference>
<dbReference type="SUPFAM" id="SSF51735">
    <property type="entry name" value="NAD(P)-binding Rossmann-fold domains"/>
    <property type="match status" value="1"/>
</dbReference>
<evidence type="ECO:0000313" key="6">
    <source>
        <dbReference type="EMBL" id="PXZ05369.1"/>
    </source>
</evidence>